<feature type="domain" description="Bacteriophage phiJL001 Gp84 C-terminal" evidence="1">
    <location>
        <begin position="209"/>
        <end position="268"/>
    </location>
</feature>
<evidence type="ECO:0000313" key="3">
    <source>
        <dbReference type="Proteomes" id="UP000199662"/>
    </source>
</evidence>
<proteinExistence type="predicted"/>
<gene>
    <name evidence="2" type="ORF">SAMN05660742_10666</name>
</gene>
<dbReference type="InterPro" id="IPR018964">
    <property type="entry name" value="Phage_phiJL001_Gp84_C"/>
</dbReference>
<organism evidence="2 3">
    <name type="scientific">Propionispira arboris</name>
    <dbReference type="NCBI Taxonomy" id="84035"/>
    <lineage>
        <taxon>Bacteria</taxon>
        <taxon>Bacillati</taxon>
        <taxon>Bacillota</taxon>
        <taxon>Negativicutes</taxon>
        <taxon>Selenomonadales</taxon>
        <taxon>Selenomonadaceae</taxon>
        <taxon>Propionispira</taxon>
    </lineage>
</organism>
<sequence>MKDDSNITLYEQSIEDGEPIELYAFTQNDISYLYTSNFEDVSITIPTTAGVRTETYFADYIERAEITPNTSGSSATNMEITVWKDHPVAKLFQGAPPEKTVVVKIYRLHAANVDKYDVVFYGKISQANFEESKCTLTAKLENWLEKELPNGTYRYSCSNSIFDQNCQLRKEDWQVKIFVDKVSELTIYSAQFTNFEDGYFVGGRFYYDNQVRMIESHKGEVITIRYPFLRNPYNDAIVTPGCSHLFSICAKRFKNTDNFTGFPYIKPTDSEKNPVGKGIYWVDSQVVNRDSKGFVGTIKL</sequence>
<dbReference type="EMBL" id="FNZK01000006">
    <property type="protein sequence ID" value="SEJ35023.1"/>
    <property type="molecule type" value="Genomic_DNA"/>
</dbReference>
<keyword evidence="3" id="KW-1185">Reference proteome</keyword>
<dbReference type="Proteomes" id="UP000199662">
    <property type="component" value="Unassembled WGS sequence"/>
</dbReference>
<evidence type="ECO:0000259" key="1">
    <source>
        <dbReference type="Pfam" id="PF09356"/>
    </source>
</evidence>
<dbReference type="AlphaFoldDB" id="A0A1H6Y144"/>
<dbReference type="RefSeq" id="WP_091830633.1">
    <property type="nucleotide sequence ID" value="NZ_FNZK01000006.1"/>
</dbReference>
<reference evidence="2 3" key="1">
    <citation type="submission" date="2016-10" db="EMBL/GenBank/DDBJ databases">
        <authorList>
            <person name="de Groot N.N."/>
        </authorList>
    </citation>
    <scope>NUCLEOTIDE SEQUENCE [LARGE SCALE GENOMIC DNA]</scope>
    <source>
        <strain evidence="2 3">DSM 2179</strain>
    </source>
</reference>
<protein>
    <recommendedName>
        <fullName evidence="1">Bacteriophage phiJL001 Gp84 C-terminal domain-containing protein</fullName>
    </recommendedName>
</protein>
<dbReference type="STRING" id="84035.SAMN05660742_10666"/>
<accession>A0A1H6Y144</accession>
<dbReference type="Pfam" id="PF09356">
    <property type="entry name" value="Phage_BR0599"/>
    <property type="match status" value="1"/>
</dbReference>
<evidence type="ECO:0000313" key="2">
    <source>
        <dbReference type="EMBL" id="SEJ35023.1"/>
    </source>
</evidence>
<name>A0A1H6Y144_9FIRM</name>